<proteinExistence type="predicted"/>
<gene>
    <name evidence="1" type="ORF">FA10DRAFT_57778</name>
</gene>
<dbReference type="EMBL" id="KZ819648">
    <property type="protein sequence ID" value="PWN86459.1"/>
    <property type="molecule type" value="Genomic_DNA"/>
</dbReference>
<sequence>MQRIVDRIDVRSALHFATTSKTIREAVASRIDEVARREMEQLHPWMLPFTPRELRYWESRQVARTETNDEQSKKGSIWLSHMKACLQSPTCSIRNRRRIWRSATSIFHEAKERGLLEKA</sequence>
<evidence type="ECO:0000313" key="2">
    <source>
        <dbReference type="Proteomes" id="UP000245768"/>
    </source>
</evidence>
<protein>
    <submittedName>
        <fullName evidence="1">Uncharacterized protein</fullName>
    </submittedName>
</protein>
<accession>A0A316YAX2</accession>
<organism evidence="1 2">
    <name type="scientific">Acaromyces ingoldii</name>
    <dbReference type="NCBI Taxonomy" id="215250"/>
    <lineage>
        <taxon>Eukaryota</taxon>
        <taxon>Fungi</taxon>
        <taxon>Dikarya</taxon>
        <taxon>Basidiomycota</taxon>
        <taxon>Ustilaginomycotina</taxon>
        <taxon>Exobasidiomycetes</taxon>
        <taxon>Exobasidiales</taxon>
        <taxon>Cryptobasidiaceae</taxon>
        <taxon>Acaromyces</taxon>
    </lineage>
</organism>
<dbReference type="Proteomes" id="UP000245768">
    <property type="component" value="Unassembled WGS sequence"/>
</dbReference>
<keyword evidence="2" id="KW-1185">Reference proteome</keyword>
<evidence type="ECO:0000313" key="1">
    <source>
        <dbReference type="EMBL" id="PWN86459.1"/>
    </source>
</evidence>
<name>A0A316YAX2_9BASI</name>
<reference evidence="1 2" key="1">
    <citation type="journal article" date="2018" name="Mol. Biol. Evol.">
        <title>Broad Genomic Sampling Reveals a Smut Pathogenic Ancestry of the Fungal Clade Ustilaginomycotina.</title>
        <authorList>
            <person name="Kijpornyongpan T."/>
            <person name="Mondo S.J."/>
            <person name="Barry K."/>
            <person name="Sandor L."/>
            <person name="Lee J."/>
            <person name="Lipzen A."/>
            <person name="Pangilinan J."/>
            <person name="LaButti K."/>
            <person name="Hainaut M."/>
            <person name="Henrissat B."/>
            <person name="Grigoriev I.V."/>
            <person name="Spatafora J.W."/>
            <person name="Aime M.C."/>
        </authorList>
    </citation>
    <scope>NUCLEOTIDE SEQUENCE [LARGE SCALE GENOMIC DNA]</scope>
    <source>
        <strain evidence="1 2">MCA 4198</strain>
    </source>
</reference>
<dbReference type="OrthoDB" id="3055280at2759"/>
<dbReference type="GeneID" id="37047499"/>
<dbReference type="RefSeq" id="XP_025373657.1">
    <property type="nucleotide sequence ID" value="XM_025525583.1"/>
</dbReference>
<dbReference type="InParanoid" id="A0A316YAX2"/>
<dbReference type="AlphaFoldDB" id="A0A316YAX2"/>